<evidence type="ECO:0000256" key="3">
    <source>
        <dbReference type="ARBA" id="ARBA00022729"/>
    </source>
</evidence>
<accession>A0ABU1JX88</accession>
<dbReference type="InterPro" id="IPR030678">
    <property type="entry name" value="Peptide/Ni-bd"/>
</dbReference>
<dbReference type="InterPro" id="IPR023765">
    <property type="entry name" value="SBP_5_CS"/>
</dbReference>
<name>A0ABU1JX88_9PROT</name>
<dbReference type="EMBL" id="JAVDPW010000011">
    <property type="protein sequence ID" value="MDR6293238.1"/>
    <property type="molecule type" value="Genomic_DNA"/>
</dbReference>
<feature type="signal peptide" evidence="4">
    <location>
        <begin position="1"/>
        <end position="25"/>
    </location>
</feature>
<dbReference type="PIRSF" id="PIRSF002741">
    <property type="entry name" value="MppA"/>
    <property type="match status" value="1"/>
</dbReference>
<dbReference type="InterPro" id="IPR039424">
    <property type="entry name" value="SBP_5"/>
</dbReference>
<dbReference type="PANTHER" id="PTHR30290:SF38">
    <property type="entry name" value="D,D-DIPEPTIDE-BINDING PERIPLASMIC PROTEIN DDPA-RELATED"/>
    <property type="match status" value="1"/>
</dbReference>
<keyword evidence="3 4" id="KW-0732">Signal</keyword>
<protein>
    <submittedName>
        <fullName evidence="6">Peptide/nickel transport system substrate-binding protein</fullName>
    </submittedName>
</protein>
<dbReference type="RefSeq" id="WP_309800031.1">
    <property type="nucleotide sequence ID" value="NZ_JAVDPW010000011.1"/>
</dbReference>
<dbReference type="Pfam" id="PF00496">
    <property type="entry name" value="SBP_bac_5"/>
    <property type="match status" value="1"/>
</dbReference>
<dbReference type="Gene3D" id="3.10.105.10">
    <property type="entry name" value="Dipeptide-binding Protein, Domain 3"/>
    <property type="match status" value="1"/>
</dbReference>
<dbReference type="PANTHER" id="PTHR30290">
    <property type="entry name" value="PERIPLASMIC BINDING COMPONENT OF ABC TRANSPORTER"/>
    <property type="match status" value="1"/>
</dbReference>
<comment type="similarity">
    <text evidence="2">Belongs to the bacterial solute-binding protein 5 family.</text>
</comment>
<evidence type="ECO:0000256" key="2">
    <source>
        <dbReference type="ARBA" id="ARBA00005695"/>
    </source>
</evidence>
<comment type="caution">
    <text evidence="6">The sequence shown here is derived from an EMBL/GenBank/DDBJ whole genome shotgun (WGS) entry which is preliminary data.</text>
</comment>
<dbReference type="InterPro" id="IPR000914">
    <property type="entry name" value="SBP_5_dom"/>
</dbReference>
<feature type="chain" id="PRO_5046903992" evidence="4">
    <location>
        <begin position="26"/>
        <end position="517"/>
    </location>
</feature>
<organism evidence="6 7">
    <name type="scientific">Inquilinus ginsengisoli</name>
    <dbReference type="NCBI Taxonomy" id="363840"/>
    <lineage>
        <taxon>Bacteria</taxon>
        <taxon>Pseudomonadati</taxon>
        <taxon>Pseudomonadota</taxon>
        <taxon>Alphaproteobacteria</taxon>
        <taxon>Rhodospirillales</taxon>
        <taxon>Rhodospirillaceae</taxon>
        <taxon>Inquilinus</taxon>
    </lineage>
</organism>
<evidence type="ECO:0000256" key="1">
    <source>
        <dbReference type="ARBA" id="ARBA00004418"/>
    </source>
</evidence>
<comment type="subcellular location">
    <subcellularLocation>
        <location evidence="1">Periplasm</location>
    </subcellularLocation>
</comment>
<feature type="domain" description="Solute-binding protein family 5" evidence="5">
    <location>
        <begin position="68"/>
        <end position="427"/>
    </location>
</feature>
<keyword evidence="7" id="KW-1185">Reference proteome</keyword>
<evidence type="ECO:0000313" key="6">
    <source>
        <dbReference type="EMBL" id="MDR6293238.1"/>
    </source>
</evidence>
<sequence length="517" mass="56549">MKRLLLATTLAGATALAGLASPAFAQTITAALNQDIRSSNPGVNRDGNTDIVILHVVEGLVGYSEGGEVGPLLAQKIDVSPDGKTYTFTLRKGVKFHNGAAMTSADVLWSWNRYMDPKTEWRCLPSFDGRNGIKVVSATAPDPDTFVMTLDEPNAMFLNTLALTDCCGTGILNQESVKADGSWDKPIGTGPFKFGEWKRGQSVTLDAFDDYVSPPGDKRDGFLGLKKALVKQVRFLAVPDAATVKAGLQSGAIDVSSVPESEVAELQADPNLAVELGTNPVRHSIILQTRDPVLKNIKIRQAMAAAIDYEELVSAVTDGLGKVNNSPIYRTSQYYGPVEQQGFTYDPEHAKKLLEESGYKGEPITIYANKRSTVPSFNTAVIAQQMWQAIGLNVQIEVLDWATQLDKYNTGAYMMEATSYSLRFDPALGFEQISGPKDKQPRKVWENPEALALIDKAMKVTDPKERQALFDTLHKMLLEDVPVIFTHNDNDCLAHNKRITGLKPWASNLILWDVGKS</sequence>
<evidence type="ECO:0000256" key="4">
    <source>
        <dbReference type="SAM" id="SignalP"/>
    </source>
</evidence>
<reference evidence="6 7" key="1">
    <citation type="submission" date="2023-07" db="EMBL/GenBank/DDBJ databases">
        <title>Sorghum-associated microbial communities from plants grown in Nebraska, USA.</title>
        <authorList>
            <person name="Schachtman D."/>
        </authorList>
    </citation>
    <scope>NUCLEOTIDE SEQUENCE [LARGE SCALE GENOMIC DNA]</scope>
    <source>
        <strain evidence="6 7">584</strain>
    </source>
</reference>
<dbReference type="Gene3D" id="3.40.190.10">
    <property type="entry name" value="Periplasmic binding protein-like II"/>
    <property type="match status" value="1"/>
</dbReference>
<proteinExistence type="inferred from homology"/>
<gene>
    <name evidence="6" type="ORF">E9232_005788</name>
</gene>
<evidence type="ECO:0000313" key="7">
    <source>
        <dbReference type="Proteomes" id="UP001262410"/>
    </source>
</evidence>
<dbReference type="SUPFAM" id="SSF53850">
    <property type="entry name" value="Periplasmic binding protein-like II"/>
    <property type="match status" value="1"/>
</dbReference>
<dbReference type="Gene3D" id="3.90.76.10">
    <property type="entry name" value="Dipeptide-binding Protein, Domain 1"/>
    <property type="match status" value="1"/>
</dbReference>
<evidence type="ECO:0000259" key="5">
    <source>
        <dbReference type="Pfam" id="PF00496"/>
    </source>
</evidence>
<dbReference type="PROSITE" id="PS01040">
    <property type="entry name" value="SBP_BACTERIAL_5"/>
    <property type="match status" value="1"/>
</dbReference>
<dbReference type="Proteomes" id="UP001262410">
    <property type="component" value="Unassembled WGS sequence"/>
</dbReference>